<feature type="domain" description="TonB-dependent receptor plug" evidence="15">
    <location>
        <begin position="61"/>
        <end position="162"/>
    </location>
</feature>
<dbReference type="Pfam" id="PF07715">
    <property type="entry name" value="Plug"/>
    <property type="match status" value="1"/>
</dbReference>
<evidence type="ECO:0000256" key="6">
    <source>
        <dbReference type="ARBA" id="ARBA00022729"/>
    </source>
</evidence>
<dbReference type="GO" id="GO:0009279">
    <property type="term" value="C:cell outer membrane"/>
    <property type="evidence" value="ECO:0007669"/>
    <property type="project" value="UniProtKB-SubCell"/>
</dbReference>
<evidence type="ECO:0000256" key="7">
    <source>
        <dbReference type="ARBA" id="ARBA00023077"/>
    </source>
</evidence>
<feature type="chain" id="PRO_5043851593" evidence="13">
    <location>
        <begin position="24"/>
        <end position="686"/>
    </location>
</feature>
<dbReference type="InterPro" id="IPR012910">
    <property type="entry name" value="Plug_dom"/>
</dbReference>
<evidence type="ECO:0000313" key="16">
    <source>
        <dbReference type="EMBL" id="XBY66778.1"/>
    </source>
</evidence>
<protein>
    <submittedName>
        <fullName evidence="16">TonB-dependent hemoglobin/transferrin/lactoferrin family receptor</fullName>
    </submittedName>
</protein>
<dbReference type="Pfam" id="PF00593">
    <property type="entry name" value="TonB_dep_Rec_b-barrel"/>
    <property type="match status" value="1"/>
</dbReference>
<dbReference type="InterPro" id="IPR000531">
    <property type="entry name" value="Beta-barrel_TonB"/>
</dbReference>
<dbReference type="EMBL" id="CP158373">
    <property type="protein sequence ID" value="XBY66778.1"/>
    <property type="molecule type" value="Genomic_DNA"/>
</dbReference>
<dbReference type="InterPro" id="IPR037066">
    <property type="entry name" value="Plug_dom_sf"/>
</dbReference>
<dbReference type="PANTHER" id="PTHR30069">
    <property type="entry name" value="TONB-DEPENDENT OUTER MEMBRANE RECEPTOR"/>
    <property type="match status" value="1"/>
</dbReference>
<keyword evidence="3 10" id="KW-0813">Transport</keyword>
<proteinExistence type="inferred from homology"/>
<dbReference type="GO" id="GO:0044718">
    <property type="term" value="P:siderophore transmembrane transport"/>
    <property type="evidence" value="ECO:0007669"/>
    <property type="project" value="TreeGrafter"/>
</dbReference>
<evidence type="ECO:0000256" key="10">
    <source>
        <dbReference type="PROSITE-ProRule" id="PRU01360"/>
    </source>
</evidence>
<sequence length="686" mass="75754">MVVSASFRPLWLRRTLSMGPATAWPLLLAACGQLQAEERPTLVLDSTTVTATRSANSSFALPASVSTVDRENLDDAQADTLSRVLRSLPNVNVGGGPRPASQSPAIRGLQGPRIILSVDGARRNNEGGVNSPLLLDPDFIRQIDVVRGPMSAAYGSGGLGGVMAFETLAAEDFVAPGQTFGGRAKVSYRSGDESASTNLTAAALNDQGDVLASATYRDYGTIHTAKGGTDAEYPNDGDLTASLFKAGLNLGDLNRLELGRQTFDDDFTGPTNPGGNLLFPFDQDSHRRQEQYTGNWLFHDADRALLDGRLSLYRTRYSLSGHSRSTPPQPDTSGMTRTDGGSLQNTTTFELGEDYRQRLTYGLDYYEDTAENTSAGQANSVLPDGKMRARGGFLQSEQELFQRWTLIAALRHDDYKLSSPGQDSTHHDRLSPKLALKYQPLDALGLFVSYGEAFRAPTMTEMYGNLNTNRALFNFRANPNLKPEASKTWEGGFTLDFGQLLAPEDRFRLKATWFDEEVEDLIDQQTVGTYTRQAPFAGTGLIFQRRNVAKAERRGGEVEAAYEYDRLTLGLGYSRLRSRNAQTGADLYAPPDKLALTLDYHLDEQWSINYRSQFVRAQDYDDTLLRRRDGYALHDIGLTWGQDPYRVDLGVSNLFDQAYSTYQQSQANTFTYEEGRSVNLTLSSRF</sequence>
<keyword evidence="16" id="KW-0675">Receptor</keyword>
<gene>
    <name evidence="16" type="ORF">ABS648_13725</name>
</gene>
<dbReference type="CDD" id="cd01347">
    <property type="entry name" value="ligand_gated_channel"/>
    <property type="match status" value="1"/>
</dbReference>
<keyword evidence="5 10" id="KW-0812">Transmembrane</keyword>
<feature type="region of interest" description="Disordered" evidence="12">
    <location>
        <begin position="319"/>
        <end position="346"/>
    </location>
</feature>
<comment type="similarity">
    <text evidence="2 10 11">Belongs to the TonB-dependent receptor family.</text>
</comment>
<evidence type="ECO:0000256" key="8">
    <source>
        <dbReference type="ARBA" id="ARBA00023136"/>
    </source>
</evidence>
<dbReference type="PANTHER" id="PTHR30069:SF41">
    <property type="entry name" value="HEME_HEMOPEXIN UTILIZATION PROTEIN C"/>
    <property type="match status" value="1"/>
</dbReference>
<evidence type="ECO:0000256" key="9">
    <source>
        <dbReference type="ARBA" id="ARBA00023237"/>
    </source>
</evidence>
<dbReference type="GO" id="GO:0015344">
    <property type="term" value="F:siderophore uptake transmembrane transporter activity"/>
    <property type="evidence" value="ECO:0007669"/>
    <property type="project" value="TreeGrafter"/>
</dbReference>
<feature type="domain" description="TonB-dependent receptor-like beta-barrel" evidence="14">
    <location>
        <begin position="259"/>
        <end position="654"/>
    </location>
</feature>
<dbReference type="NCBIfam" id="TIGR01786">
    <property type="entry name" value="TonB-hemlactrns"/>
    <property type="match status" value="1"/>
</dbReference>
<keyword evidence="4 10" id="KW-1134">Transmembrane beta strand</keyword>
<dbReference type="NCBIfam" id="TIGR01785">
    <property type="entry name" value="TonB-hemin"/>
    <property type="match status" value="1"/>
</dbReference>
<name>A0AAU7YAK7_9PSED</name>
<dbReference type="AlphaFoldDB" id="A0AAU7YAK7"/>
<evidence type="ECO:0000256" key="1">
    <source>
        <dbReference type="ARBA" id="ARBA00004571"/>
    </source>
</evidence>
<dbReference type="InterPro" id="IPR010949">
    <property type="entry name" value="TonB_Hb/transfer/lactofer_rcpt"/>
</dbReference>
<keyword evidence="7 11" id="KW-0798">TonB box</keyword>
<evidence type="ECO:0000256" key="13">
    <source>
        <dbReference type="SAM" id="SignalP"/>
    </source>
</evidence>
<reference evidence="16" key="1">
    <citation type="submission" date="2023-08" db="EMBL/GenBank/DDBJ databases">
        <title>Increased levels of nutrients transform a symbiont into a lethal pathobiont.</title>
        <authorList>
            <person name="Lachnit T."/>
            <person name="Ulrich L."/>
            <person name="Willmer F.M."/>
            <person name="Hasenbein T."/>
            <person name="Steiner L.X."/>
            <person name="Wolters M."/>
            <person name="Herbst E.M."/>
            <person name="Deines P."/>
        </authorList>
    </citation>
    <scope>NUCLEOTIDE SEQUENCE</scope>
    <source>
        <strain evidence="16">T3</strain>
    </source>
</reference>
<evidence type="ECO:0000256" key="5">
    <source>
        <dbReference type="ARBA" id="ARBA00022692"/>
    </source>
</evidence>
<dbReference type="SUPFAM" id="SSF56935">
    <property type="entry name" value="Porins"/>
    <property type="match status" value="1"/>
</dbReference>
<dbReference type="Gene3D" id="2.170.130.10">
    <property type="entry name" value="TonB-dependent receptor, plug domain"/>
    <property type="match status" value="1"/>
</dbReference>
<dbReference type="RefSeq" id="WP_350448500.1">
    <property type="nucleotide sequence ID" value="NZ_CP158373.1"/>
</dbReference>
<evidence type="ECO:0000256" key="2">
    <source>
        <dbReference type="ARBA" id="ARBA00009810"/>
    </source>
</evidence>
<dbReference type="InterPro" id="IPR036942">
    <property type="entry name" value="Beta-barrel_TonB_sf"/>
</dbReference>
<evidence type="ECO:0000259" key="15">
    <source>
        <dbReference type="Pfam" id="PF07715"/>
    </source>
</evidence>
<evidence type="ECO:0000256" key="12">
    <source>
        <dbReference type="SAM" id="MobiDB-lite"/>
    </source>
</evidence>
<evidence type="ECO:0000256" key="3">
    <source>
        <dbReference type="ARBA" id="ARBA00022448"/>
    </source>
</evidence>
<keyword evidence="8 10" id="KW-0472">Membrane</keyword>
<feature type="signal peptide" evidence="13">
    <location>
        <begin position="1"/>
        <end position="23"/>
    </location>
</feature>
<organism evidence="16">
    <name type="scientific">Pseudomonas solani</name>
    <dbReference type="NCBI Taxonomy" id="2731552"/>
    <lineage>
        <taxon>Bacteria</taxon>
        <taxon>Pseudomonadati</taxon>
        <taxon>Pseudomonadota</taxon>
        <taxon>Gammaproteobacteria</taxon>
        <taxon>Pseudomonadales</taxon>
        <taxon>Pseudomonadaceae</taxon>
        <taxon>Pseudomonas</taxon>
    </lineage>
</organism>
<accession>A0AAU7YAK7</accession>
<dbReference type="GO" id="GO:0015232">
    <property type="term" value="F:heme transmembrane transporter activity"/>
    <property type="evidence" value="ECO:0007669"/>
    <property type="project" value="InterPro"/>
</dbReference>
<dbReference type="Gene3D" id="2.40.170.20">
    <property type="entry name" value="TonB-dependent receptor, beta-barrel domain"/>
    <property type="match status" value="1"/>
</dbReference>
<keyword evidence="6 13" id="KW-0732">Signal</keyword>
<evidence type="ECO:0000256" key="11">
    <source>
        <dbReference type="RuleBase" id="RU003357"/>
    </source>
</evidence>
<evidence type="ECO:0000259" key="14">
    <source>
        <dbReference type="Pfam" id="PF00593"/>
    </source>
</evidence>
<dbReference type="InterPro" id="IPR011276">
    <property type="entry name" value="TonB_haem/Hb_rcpt"/>
</dbReference>
<comment type="subcellular location">
    <subcellularLocation>
        <location evidence="1 10">Cell outer membrane</location>
        <topology evidence="1 10">Multi-pass membrane protein</topology>
    </subcellularLocation>
</comment>
<dbReference type="InterPro" id="IPR039426">
    <property type="entry name" value="TonB-dep_rcpt-like"/>
</dbReference>
<dbReference type="PROSITE" id="PS52016">
    <property type="entry name" value="TONB_DEPENDENT_REC_3"/>
    <property type="match status" value="1"/>
</dbReference>
<evidence type="ECO:0000256" key="4">
    <source>
        <dbReference type="ARBA" id="ARBA00022452"/>
    </source>
</evidence>
<keyword evidence="9 10" id="KW-0998">Cell outer membrane</keyword>